<evidence type="ECO:0000259" key="1">
    <source>
        <dbReference type="Pfam" id="PF04187"/>
    </source>
</evidence>
<sequence>MLGAAPLGASAEVKDDSDYAEKAHRLLDDPEVRLIRELQQGVKLVDGKSGQSLALPQLLCPGSLLYDADLVCVGEIHDSAADHAMQRLLIDALTYQLFLELRQSEGVDASAPRGRTPQNLSAQRVAVGVEYFSRRQQPTLDSLIFDKSKDGLGSSPSKFREACDWDRVWAYDWDIYAPLFRFCQLNLNRIIGLNLPLEAVLTVSRGGLDSAPDWLREQLPPLDLTQQKHRRRFEDMLQMPLQDAVRRMGLPVDEWSPKKKLNNMYQAQVLWDEFMANTALAYINDVGGRLVALAGANHVWRDAIPERFERQAARGGTPRKAVTIVPWRGDRLPPPGVADFLLRMDGAGGGDKIAAVLQEQRQRLRGQPRVFPAGYL</sequence>
<name>A0A9P1BPJ9_9DINO</name>
<dbReference type="EMBL" id="CAMXCT030000271">
    <property type="protein sequence ID" value="CAL4763747.1"/>
    <property type="molecule type" value="Genomic_DNA"/>
</dbReference>
<keyword evidence="5" id="KW-1185">Reference proteome</keyword>
<proteinExistence type="predicted"/>
<dbReference type="EMBL" id="CAMXCT010000271">
    <property type="protein sequence ID" value="CAI3976435.1"/>
    <property type="molecule type" value="Genomic_DNA"/>
</dbReference>
<accession>A0A9P1BPJ9</accession>
<reference evidence="3" key="2">
    <citation type="submission" date="2024-04" db="EMBL/GenBank/DDBJ databases">
        <authorList>
            <person name="Chen Y."/>
            <person name="Shah S."/>
            <person name="Dougan E. K."/>
            <person name="Thang M."/>
            <person name="Chan C."/>
        </authorList>
    </citation>
    <scope>NUCLEOTIDE SEQUENCE [LARGE SCALE GENOMIC DNA]</scope>
</reference>
<dbReference type="Pfam" id="PF04187">
    <property type="entry name" value="Cofac_haem_bdg"/>
    <property type="match status" value="1"/>
</dbReference>
<feature type="domain" description="Haem-binding uptake Tiki superfamily ChaN" evidence="1">
    <location>
        <begin position="66"/>
        <end position="307"/>
    </location>
</feature>
<dbReference type="AlphaFoldDB" id="A0A9P1BPJ9"/>
<dbReference type="Proteomes" id="UP001152797">
    <property type="component" value="Unassembled WGS sequence"/>
</dbReference>
<dbReference type="EMBL" id="CAMXCT020000271">
    <property type="protein sequence ID" value="CAL1129810.1"/>
    <property type="molecule type" value="Genomic_DNA"/>
</dbReference>
<dbReference type="OrthoDB" id="8300214at2759"/>
<evidence type="ECO:0000313" key="4">
    <source>
        <dbReference type="EMBL" id="CAL4763747.1"/>
    </source>
</evidence>
<organism evidence="2">
    <name type="scientific">Cladocopium goreaui</name>
    <dbReference type="NCBI Taxonomy" id="2562237"/>
    <lineage>
        <taxon>Eukaryota</taxon>
        <taxon>Sar</taxon>
        <taxon>Alveolata</taxon>
        <taxon>Dinophyceae</taxon>
        <taxon>Suessiales</taxon>
        <taxon>Symbiodiniaceae</taxon>
        <taxon>Cladocopium</taxon>
    </lineage>
</organism>
<reference evidence="2" key="1">
    <citation type="submission" date="2022-10" db="EMBL/GenBank/DDBJ databases">
        <authorList>
            <person name="Chen Y."/>
            <person name="Dougan E. K."/>
            <person name="Chan C."/>
            <person name="Rhodes N."/>
            <person name="Thang M."/>
        </authorList>
    </citation>
    <scope>NUCLEOTIDE SEQUENCE</scope>
</reference>
<dbReference type="CDD" id="cd14727">
    <property type="entry name" value="ChanN-like"/>
    <property type="match status" value="1"/>
</dbReference>
<dbReference type="InterPro" id="IPR007314">
    <property type="entry name" value="Cofac_haem-bd_dom"/>
</dbReference>
<dbReference type="Gene3D" id="3.40.50.11550">
    <property type="match status" value="1"/>
</dbReference>
<protein>
    <submittedName>
        <fullName evidence="4">Haem-binding uptake Tiki superfamily ChaN domain-containing protein</fullName>
    </submittedName>
</protein>
<comment type="caution">
    <text evidence="2">The sequence shown here is derived from an EMBL/GenBank/DDBJ whole genome shotgun (WGS) entry which is preliminary data.</text>
</comment>
<evidence type="ECO:0000313" key="3">
    <source>
        <dbReference type="EMBL" id="CAL1129810.1"/>
    </source>
</evidence>
<evidence type="ECO:0000313" key="2">
    <source>
        <dbReference type="EMBL" id="CAI3976435.1"/>
    </source>
</evidence>
<gene>
    <name evidence="2" type="ORF">C1SCF055_LOCUS4655</name>
</gene>
<dbReference type="SUPFAM" id="SSF159501">
    <property type="entry name" value="EreA/ChaN-like"/>
    <property type="match status" value="1"/>
</dbReference>
<evidence type="ECO:0000313" key="5">
    <source>
        <dbReference type="Proteomes" id="UP001152797"/>
    </source>
</evidence>